<sequence length="32" mass="3285">MIGIVAVVVSGLAFFGGLAFVIYKLSQEVKGA</sequence>
<dbReference type="AlphaFoldDB" id="A0A2X3EMN1"/>
<dbReference type="Proteomes" id="UP000250166">
    <property type="component" value="Unassembled WGS sequence"/>
</dbReference>
<accession>A0A2X3EMN1</accession>
<organism evidence="1 2">
    <name type="scientific">Helicobacter fennelliae</name>
    <dbReference type="NCBI Taxonomy" id="215"/>
    <lineage>
        <taxon>Bacteria</taxon>
        <taxon>Pseudomonadati</taxon>
        <taxon>Campylobacterota</taxon>
        <taxon>Epsilonproteobacteria</taxon>
        <taxon>Campylobacterales</taxon>
        <taxon>Helicobacteraceae</taxon>
        <taxon>Helicobacter</taxon>
    </lineage>
</organism>
<gene>
    <name evidence="1" type="ORF">NCTC13102_02087</name>
</gene>
<protein>
    <submittedName>
        <fullName evidence="1">Uncharacterized protein</fullName>
    </submittedName>
</protein>
<reference evidence="1 2" key="1">
    <citation type="submission" date="2018-06" db="EMBL/GenBank/DDBJ databases">
        <authorList>
            <consortium name="Pathogen Informatics"/>
            <person name="Doyle S."/>
        </authorList>
    </citation>
    <scope>NUCLEOTIDE SEQUENCE [LARGE SCALE GENOMIC DNA]</scope>
    <source>
        <strain evidence="1 2">NCTC13102</strain>
    </source>
</reference>
<proteinExistence type="predicted"/>
<evidence type="ECO:0000313" key="1">
    <source>
        <dbReference type="EMBL" id="SQC36277.1"/>
    </source>
</evidence>
<name>A0A2X3EMN1_9HELI</name>
<evidence type="ECO:0000313" key="2">
    <source>
        <dbReference type="Proteomes" id="UP000250166"/>
    </source>
</evidence>
<dbReference type="EMBL" id="UAWL01000020">
    <property type="protein sequence ID" value="SQC36277.1"/>
    <property type="molecule type" value="Genomic_DNA"/>
</dbReference>